<reference evidence="1 2" key="1">
    <citation type="journal article" date="2012" name="BMC Genomics">
        <title>Tools to kill: Genome of one of the most destructive plant pathogenic fungi Macrophomina phaseolina.</title>
        <authorList>
            <person name="Islam M.S."/>
            <person name="Haque M.S."/>
            <person name="Islam M.M."/>
            <person name="Emdad E.M."/>
            <person name="Halim A."/>
            <person name="Hossen Q.M.M."/>
            <person name="Hossain M.Z."/>
            <person name="Ahmed B."/>
            <person name="Rahim S."/>
            <person name="Rahman M.S."/>
            <person name="Alam M.M."/>
            <person name="Hou S."/>
            <person name="Wan X."/>
            <person name="Saito J.A."/>
            <person name="Alam M."/>
        </authorList>
    </citation>
    <scope>NUCLEOTIDE SEQUENCE [LARGE SCALE GENOMIC DNA]</scope>
    <source>
        <strain evidence="1 2">MS6</strain>
    </source>
</reference>
<dbReference type="Proteomes" id="UP000007129">
    <property type="component" value="Unassembled WGS sequence"/>
</dbReference>
<organism evidence="1 2">
    <name type="scientific">Macrophomina phaseolina (strain MS6)</name>
    <name type="common">Charcoal rot fungus</name>
    <dbReference type="NCBI Taxonomy" id="1126212"/>
    <lineage>
        <taxon>Eukaryota</taxon>
        <taxon>Fungi</taxon>
        <taxon>Dikarya</taxon>
        <taxon>Ascomycota</taxon>
        <taxon>Pezizomycotina</taxon>
        <taxon>Dothideomycetes</taxon>
        <taxon>Dothideomycetes incertae sedis</taxon>
        <taxon>Botryosphaeriales</taxon>
        <taxon>Botryosphaeriaceae</taxon>
        <taxon>Macrophomina</taxon>
    </lineage>
</organism>
<protein>
    <submittedName>
        <fullName evidence="1">Uncharacterized protein</fullName>
    </submittedName>
</protein>
<dbReference type="VEuPathDB" id="FungiDB:MPH_12942"/>
<accession>K2RZW7</accession>
<name>K2RZW7_MACPH</name>
<dbReference type="AlphaFoldDB" id="K2RZW7"/>
<dbReference type="OrthoDB" id="4958164at2759"/>
<evidence type="ECO:0000313" key="1">
    <source>
        <dbReference type="EMBL" id="EKG09980.1"/>
    </source>
</evidence>
<proteinExistence type="predicted"/>
<sequence>MAIARKAADGPPELNSIDERIGMHAGSTVALEALHTRVGAGSKTSSGDFRERIEELTRENCRLRLEIQFYRDCFVHSQRFLSRVMSVSTRIEERFADGRLSEGEKQTLFELGTELHQAAWTVDLGMKTSQEAWERFYIDNMHA</sequence>
<dbReference type="InParanoid" id="K2RZW7"/>
<dbReference type="EMBL" id="AHHD01000541">
    <property type="protein sequence ID" value="EKG09980.1"/>
    <property type="molecule type" value="Genomic_DNA"/>
</dbReference>
<gene>
    <name evidence="1" type="ORF">MPH_12942</name>
</gene>
<dbReference type="HOGENOM" id="CLU_1806546_0_0_1"/>
<evidence type="ECO:0000313" key="2">
    <source>
        <dbReference type="Proteomes" id="UP000007129"/>
    </source>
</evidence>
<comment type="caution">
    <text evidence="1">The sequence shown here is derived from an EMBL/GenBank/DDBJ whole genome shotgun (WGS) entry which is preliminary data.</text>
</comment>